<feature type="binding site" evidence="6">
    <location>
        <position position="322"/>
    </location>
    <ligand>
        <name>Zn(2+)</name>
        <dbReference type="ChEBI" id="CHEBI:29105"/>
    </ligand>
</feature>
<feature type="transmembrane region" description="Helical" evidence="7">
    <location>
        <begin position="123"/>
        <end position="143"/>
    </location>
</feature>
<evidence type="ECO:0000256" key="7">
    <source>
        <dbReference type="SAM" id="Phobius"/>
    </source>
</evidence>
<dbReference type="AlphaFoldDB" id="A0A8C4R8W0"/>
<evidence type="ECO:0000256" key="4">
    <source>
        <dbReference type="ARBA" id="ARBA00022989"/>
    </source>
</evidence>
<feature type="binding site" evidence="6">
    <location>
        <position position="326"/>
    </location>
    <ligand>
        <name>Zn(2+)</name>
        <dbReference type="ChEBI" id="CHEBI:29105"/>
    </ligand>
</feature>
<feature type="binding site" evidence="6">
    <location>
        <position position="176"/>
    </location>
    <ligand>
        <name>Zn(2+)</name>
        <dbReference type="ChEBI" id="CHEBI:29105"/>
    </ligand>
</feature>
<accession>A0A8C4R8W0</accession>
<organism evidence="8 9">
    <name type="scientific">Eptatretus burgeri</name>
    <name type="common">Inshore hagfish</name>
    <dbReference type="NCBI Taxonomy" id="7764"/>
    <lineage>
        <taxon>Eukaryota</taxon>
        <taxon>Metazoa</taxon>
        <taxon>Chordata</taxon>
        <taxon>Craniata</taxon>
        <taxon>Vertebrata</taxon>
        <taxon>Cyclostomata</taxon>
        <taxon>Myxini</taxon>
        <taxon>Myxiniformes</taxon>
        <taxon>Myxinidae</taxon>
        <taxon>Eptatretinae</taxon>
        <taxon>Eptatretus</taxon>
    </lineage>
</organism>
<evidence type="ECO:0000256" key="3">
    <source>
        <dbReference type="ARBA" id="ARBA00022692"/>
    </source>
</evidence>
<proteinExistence type="inferred from homology"/>
<dbReference type="GO" id="GO:0005886">
    <property type="term" value="C:plasma membrane"/>
    <property type="evidence" value="ECO:0007669"/>
    <property type="project" value="TreeGrafter"/>
</dbReference>
<dbReference type="GO" id="GO:0033211">
    <property type="term" value="P:adiponectin-activated signaling pathway"/>
    <property type="evidence" value="ECO:0007669"/>
    <property type="project" value="TreeGrafter"/>
</dbReference>
<dbReference type="OMA" id="CELISYD"/>
<comment type="similarity">
    <text evidence="2">Belongs to the ADIPOR family.</text>
</comment>
<keyword evidence="3 7" id="KW-0812">Transmembrane</keyword>
<evidence type="ECO:0000313" key="9">
    <source>
        <dbReference type="Proteomes" id="UP000694388"/>
    </source>
</evidence>
<feature type="transmembrane region" description="Helical" evidence="7">
    <location>
        <begin position="250"/>
        <end position="273"/>
    </location>
</feature>
<evidence type="ECO:0000256" key="1">
    <source>
        <dbReference type="ARBA" id="ARBA00004141"/>
    </source>
</evidence>
<keyword evidence="6" id="KW-0862">Zinc</keyword>
<dbReference type="Pfam" id="PF03006">
    <property type="entry name" value="HlyIII"/>
    <property type="match status" value="1"/>
</dbReference>
<dbReference type="Proteomes" id="UP000694388">
    <property type="component" value="Unplaced"/>
</dbReference>
<dbReference type="PANTHER" id="PTHR20855:SF52">
    <property type="entry name" value="ADIPONECTIN RECEPTOR PROTEIN"/>
    <property type="match status" value="1"/>
</dbReference>
<dbReference type="GO" id="GO:0046872">
    <property type="term" value="F:metal ion binding"/>
    <property type="evidence" value="ECO:0007669"/>
    <property type="project" value="UniProtKB-KW"/>
</dbReference>
<evidence type="ECO:0000256" key="6">
    <source>
        <dbReference type="PIRSR" id="PIRSR604254-1"/>
    </source>
</evidence>
<evidence type="ECO:0000313" key="8">
    <source>
        <dbReference type="Ensembl" id="ENSEBUP00000025808.1"/>
    </source>
</evidence>
<dbReference type="GO" id="GO:0038023">
    <property type="term" value="F:signaling receptor activity"/>
    <property type="evidence" value="ECO:0007669"/>
    <property type="project" value="TreeGrafter"/>
</dbReference>
<feature type="transmembrane region" description="Helical" evidence="7">
    <location>
        <begin position="324"/>
        <end position="343"/>
    </location>
</feature>
<feature type="transmembrane region" description="Helical" evidence="7">
    <location>
        <begin position="155"/>
        <end position="174"/>
    </location>
</feature>
<reference evidence="8" key="2">
    <citation type="submission" date="2025-09" db="UniProtKB">
        <authorList>
            <consortium name="Ensembl"/>
        </authorList>
    </citation>
    <scope>IDENTIFICATION</scope>
</reference>
<evidence type="ECO:0000256" key="5">
    <source>
        <dbReference type="ARBA" id="ARBA00023136"/>
    </source>
</evidence>
<keyword evidence="9" id="KW-1185">Reference proteome</keyword>
<reference evidence="8" key="1">
    <citation type="submission" date="2025-08" db="UniProtKB">
        <authorList>
            <consortium name="Ensembl"/>
        </authorList>
    </citation>
    <scope>IDENTIFICATION</scope>
</reference>
<feature type="transmembrane region" description="Helical" evidence="7">
    <location>
        <begin position="194"/>
        <end position="214"/>
    </location>
</feature>
<comment type="subcellular location">
    <subcellularLocation>
        <location evidence="1">Membrane</location>
        <topology evidence="1">Multi-pass membrane protein</topology>
    </subcellularLocation>
</comment>
<sequence length="360" mass="40843">MAKRICLRENCLRLRHDALSGAGKVESWQNEMEVSGNFEEGGEDREPSPRLIPLPAQAQQAIERVEEFVCKVLDAHWLSLPHELLPEWLQDNDFLLNGHRPPMPSFSLCFWSIFRIHTETGNIWIHLLGFLFFLILAIIYLLRPNIAFVSPLQEKFAFAMFFLGAILCLCFSWLFHTVYCHSERISSTFSKLDYSGIALLTVGSFVPWLYYSFYCSPQLRFIYFIVVCLLGFAAIVVSQCDRFATPANRAVRAGVFLGLGLSGVIPTVHFMATEGFLQATTAGQCGWLFLMAMLYITGAVFYAARIPERFFPGTYDIWFHSHQIFHVMVVAGAIVHFYGVSNLQAFHYMLGGRCTADAVL</sequence>
<feature type="transmembrane region" description="Helical" evidence="7">
    <location>
        <begin position="221"/>
        <end position="238"/>
    </location>
</feature>
<dbReference type="PANTHER" id="PTHR20855">
    <property type="entry name" value="ADIPOR/PROGESTIN RECEPTOR-RELATED"/>
    <property type="match status" value="1"/>
</dbReference>
<dbReference type="GeneTree" id="ENSGT00940000156451"/>
<keyword evidence="5 7" id="KW-0472">Membrane</keyword>
<protein>
    <submittedName>
        <fullName evidence="8">Adiponectin receptor 2</fullName>
    </submittedName>
</protein>
<name>A0A8C4R8W0_EPTBU</name>
<keyword evidence="6" id="KW-0479">Metal-binding</keyword>
<keyword evidence="4 7" id="KW-1133">Transmembrane helix</keyword>
<dbReference type="Ensembl" id="ENSEBUT00000026384.1">
    <property type="protein sequence ID" value="ENSEBUP00000025808.1"/>
    <property type="gene ID" value="ENSEBUG00000015902.1"/>
</dbReference>
<feature type="transmembrane region" description="Helical" evidence="7">
    <location>
        <begin position="285"/>
        <end position="304"/>
    </location>
</feature>
<evidence type="ECO:0000256" key="2">
    <source>
        <dbReference type="ARBA" id="ARBA00007018"/>
    </source>
</evidence>
<dbReference type="InterPro" id="IPR004254">
    <property type="entry name" value="AdipoR/HlyIII-related"/>
</dbReference>